<name>A0A803QC10_CANSA</name>
<dbReference type="Gramene" id="evm.model.08.678">
    <property type="protein sequence ID" value="cds.evm.model.08.678"/>
    <property type="gene ID" value="evm.TU.08.678"/>
</dbReference>
<reference evidence="2" key="1">
    <citation type="submission" date="2018-11" db="EMBL/GenBank/DDBJ databases">
        <authorList>
            <person name="Grassa J C."/>
        </authorList>
    </citation>
    <scope>NUCLEOTIDE SEQUENCE [LARGE SCALE GENOMIC DNA]</scope>
</reference>
<evidence type="ECO:0000256" key="1">
    <source>
        <dbReference type="SAM" id="MobiDB-lite"/>
    </source>
</evidence>
<dbReference type="Proteomes" id="UP000596661">
    <property type="component" value="Chromosome 8"/>
</dbReference>
<reference evidence="2" key="2">
    <citation type="submission" date="2021-03" db="UniProtKB">
        <authorList>
            <consortium name="EnsemblPlants"/>
        </authorList>
    </citation>
    <scope>IDENTIFICATION</scope>
</reference>
<dbReference type="AlphaFoldDB" id="A0A803QC10"/>
<feature type="region of interest" description="Disordered" evidence="1">
    <location>
        <begin position="1"/>
        <end position="23"/>
    </location>
</feature>
<protein>
    <submittedName>
        <fullName evidence="2">Uncharacterized protein</fullName>
    </submittedName>
</protein>
<feature type="compositionally biased region" description="Acidic residues" evidence="1">
    <location>
        <begin position="14"/>
        <end position="23"/>
    </location>
</feature>
<organism evidence="2 3">
    <name type="scientific">Cannabis sativa</name>
    <name type="common">Hemp</name>
    <name type="synonym">Marijuana</name>
    <dbReference type="NCBI Taxonomy" id="3483"/>
    <lineage>
        <taxon>Eukaryota</taxon>
        <taxon>Viridiplantae</taxon>
        <taxon>Streptophyta</taxon>
        <taxon>Embryophyta</taxon>
        <taxon>Tracheophyta</taxon>
        <taxon>Spermatophyta</taxon>
        <taxon>Magnoliopsida</taxon>
        <taxon>eudicotyledons</taxon>
        <taxon>Gunneridae</taxon>
        <taxon>Pentapetalae</taxon>
        <taxon>rosids</taxon>
        <taxon>fabids</taxon>
        <taxon>Rosales</taxon>
        <taxon>Cannabaceae</taxon>
        <taxon>Cannabis</taxon>
    </lineage>
</organism>
<dbReference type="EMBL" id="UZAU01000690">
    <property type="status" value="NOT_ANNOTATED_CDS"/>
    <property type="molecule type" value="Genomic_DNA"/>
</dbReference>
<dbReference type="EnsemblPlants" id="evm.model.08.678">
    <property type="protein sequence ID" value="cds.evm.model.08.678"/>
    <property type="gene ID" value="evm.TU.08.678"/>
</dbReference>
<accession>A0A803QC10</accession>
<evidence type="ECO:0000313" key="2">
    <source>
        <dbReference type="EnsemblPlants" id="cds.evm.model.08.678"/>
    </source>
</evidence>
<keyword evidence="3" id="KW-1185">Reference proteome</keyword>
<proteinExistence type="predicted"/>
<sequence>MAQDFNLPDCGEERGDDEDDADWVEDAPLDEPFSCEDLVSQVLKDNELLKKKNGVSRGDQEKAVEMANAFHTVSPTENQGLSINLFPKEAITWIEVRNVAGANVVVAAEKVAENINATAT</sequence>
<evidence type="ECO:0000313" key="3">
    <source>
        <dbReference type="Proteomes" id="UP000596661"/>
    </source>
</evidence>